<sequence>MASADPFPVVVHRIPSKTPKLVAYERSIWQTKNALVFIGGLTEGPHCRPAVNVIAQKLKDTEAERFGVWELRMRSSYTGFGYSSLSNDVEDISALVAYLRTLGKDKIVLCGSSTGCQDCLEYADREKHKSTPVDGYILLNPVSDRETASLLMSPEDLEETIRYAQQMIGEGKEKDTMPVSLIPPIFQTPITAYRWHSLVAKGGDDDYFSADLDDAFISVKFGRIDKPILFLPGENDELVPPTVDRKDMLRRWVQACPAGVVSKLTSFVPDCDHSISDPEAQIYVSESILQFVEALVG</sequence>
<dbReference type="InterPro" id="IPR013744">
    <property type="entry name" value="SidJ"/>
</dbReference>
<dbReference type="PANTHER" id="PTHR31591:SF7">
    <property type="entry name" value="DUF1749-DOMAIN-CONTAINING PROTEIN"/>
    <property type="match status" value="1"/>
</dbReference>
<evidence type="ECO:0000313" key="1">
    <source>
        <dbReference type="EMBL" id="KAK3216363.1"/>
    </source>
</evidence>
<reference evidence="1 2" key="1">
    <citation type="submission" date="2021-02" db="EMBL/GenBank/DDBJ databases">
        <title>Genome assembly of Pseudopithomyces chartarum.</title>
        <authorList>
            <person name="Jauregui R."/>
            <person name="Singh J."/>
            <person name="Voisey C."/>
        </authorList>
    </citation>
    <scope>NUCLEOTIDE SEQUENCE [LARGE SCALE GENOMIC DNA]</scope>
    <source>
        <strain evidence="1 2">AGR01</strain>
    </source>
</reference>
<dbReference type="PANTHER" id="PTHR31591">
    <property type="entry name" value="UPF0613 PROTEIN PB24D3.06C"/>
    <property type="match status" value="1"/>
</dbReference>
<comment type="caution">
    <text evidence="1">The sequence shown here is derived from an EMBL/GenBank/DDBJ whole genome shotgun (WGS) entry which is preliminary data.</text>
</comment>
<name>A0AAN6M5X0_9PLEO</name>
<dbReference type="Proteomes" id="UP001280581">
    <property type="component" value="Unassembled WGS sequence"/>
</dbReference>
<gene>
    <name evidence="1" type="ORF">GRF29_8g3021102</name>
</gene>
<keyword evidence="2" id="KW-1185">Reference proteome</keyword>
<proteinExistence type="predicted"/>
<organism evidence="1 2">
    <name type="scientific">Pseudopithomyces chartarum</name>
    <dbReference type="NCBI Taxonomy" id="1892770"/>
    <lineage>
        <taxon>Eukaryota</taxon>
        <taxon>Fungi</taxon>
        <taxon>Dikarya</taxon>
        <taxon>Ascomycota</taxon>
        <taxon>Pezizomycotina</taxon>
        <taxon>Dothideomycetes</taxon>
        <taxon>Pleosporomycetidae</taxon>
        <taxon>Pleosporales</taxon>
        <taxon>Massarineae</taxon>
        <taxon>Didymosphaeriaceae</taxon>
        <taxon>Pseudopithomyces</taxon>
    </lineage>
</organism>
<accession>A0AAN6M5X0</accession>
<dbReference type="EMBL" id="WVTA01000002">
    <property type="protein sequence ID" value="KAK3216363.1"/>
    <property type="molecule type" value="Genomic_DNA"/>
</dbReference>
<dbReference type="AlphaFoldDB" id="A0AAN6M5X0"/>
<dbReference type="SUPFAM" id="SSF53474">
    <property type="entry name" value="alpha/beta-Hydrolases"/>
    <property type="match status" value="1"/>
</dbReference>
<dbReference type="Gene3D" id="3.40.50.1820">
    <property type="entry name" value="alpha/beta hydrolase"/>
    <property type="match status" value="1"/>
</dbReference>
<evidence type="ECO:0000313" key="2">
    <source>
        <dbReference type="Proteomes" id="UP001280581"/>
    </source>
</evidence>
<dbReference type="Pfam" id="PF08538">
    <property type="entry name" value="DUF1749"/>
    <property type="match status" value="1"/>
</dbReference>
<protein>
    <submittedName>
        <fullName evidence="1">Uncharacterized protein</fullName>
    </submittedName>
</protein>
<dbReference type="InterPro" id="IPR029058">
    <property type="entry name" value="AB_hydrolase_fold"/>
</dbReference>